<dbReference type="InterPro" id="IPR001810">
    <property type="entry name" value="F-box_dom"/>
</dbReference>
<organism evidence="3 4">
    <name type="scientific">Cucurbita argyrosperma subsp. sororia</name>
    <dbReference type="NCBI Taxonomy" id="37648"/>
    <lineage>
        <taxon>Eukaryota</taxon>
        <taxon>Viridiplantae</taxon>
        <taxon>Streptophyta</taxon>
        <taxon>Embryophyta</taxon>
        <taxon>Tracheophyta</taxon>
        <taxon>Spermatophyta</taxon>
        <taxon>Magnoliopsida</taxon>
        <taxon>eudicotyledons</taxon>
        <taxon>Gunneridae</taxon>
        <taxon>Pentapetalae</taxon>
        <taxon>rosids</taxon>
        <taxon>fabids</taxon>
        <taxon>Cucurbitales</taxon>
        <taxon>Cucurbitaceae</taxon>
        <taxon>Cucurbiteae</taxon>
        <taxon>Cucurbita</taxon>
    </lineage>
</organism>
<gene>
    <name evidence="3" type="ORF">SDJN03_29257</name>
</gene>
<dbReference type="EMBL" id="JAGKQH010000020">
    <property type="protein sequence ID" value="KAG6570342.1"/>
    <property type="molecule type" value="Genomic_DNA"/>
</dbReference>
<feature type="domain" description="F-box" evidence="2">
    <location>
        <begin position="10"/>
        <end position="50"/>
    </location>
</feature>
<protein>
    <submittedName>
        <fullName evidence="3">F-box/kelch-repeat protein</fullName>
    </submittedName>
</protein>
<keyword evidence="4" id="KW-1185">Reference proteome</keyword>
<name>A0AAV6LS68_9ROSI</name>
<dbReference type="AlphaFoldDB" id="A0AAV6LS68"/>
<proteinExistence type="predicted"/>
<dbReference type="Pfam" id="PF00646">
    <property type="entry name" value="F-box"/>
    <property type="match status" value="1"/>
</dbReference>
<dbReference type="Proteomes" id="UP000685013">
    <property type="component" value="Chromosome 20"/>
</dbReference>
<comment type="caution">
    <text evidence="3">The sequence shown here is derived from an EMBL/GenBank/DDBJ whole genome shotgun (WGS) entry which is preliminary data.</text>
</comment>
<dbReference type="SMART" id="SM00256">
    <property type="entry name" value="FBOX"/>
    <property type="match status" value="1"/>
</dbReference>
<accession>A0AAV6LS68</accession>
<feature type="region of interest" description="Disordered" evidence="1">
    <location>
        <begin position="115"/>
        <end position="136"/>
    </location>
</feature>
<dbReference type="GO" id="GO:0080037">
    <property type="term" value="P:negative regulation of cytokinin-activated signaling pathway"/>
    <property type="evidence" value="ECO:0007669"/>
    <property type="project" value="InterPro"/>
</dbReference>
<evidence type="ECO:0000256" key="1">
    <source>
        <dbReference type="SAM" id="MobiDB-lite"/>
    </source>
</evidence>
<evidence type="ECO:0000313" key="3">
    <source>
        <dbReference type="EMBL" id="KAG6570342.1"/>
    </source>
</evidence>
<dbReference type="CDD" id="cd22152">
    <property type="entry name" value="F-box_AtAFR-like"/>
    <property type="match status" value="1"/>
</dbReference>
<evidence type="ECO:0000259" key="2">
    <source>
        <dbReference type="SMART" id="SM00256"/>
    </source>
</evidence>
<dbReference type="GO" id="GO:2000762">
    <property type="term" value="P:regulation of phenylpropanoid metabolic process"/>
    <property type="evidence" value="ECO:0007669"/>
    <property type="project" value="InterPro"/>
</dbReference>
<feature type="non-terminal residue" evidence="3">
    <location>
        <position position="1"/>
    </location>
</feature>
<dbReference type="InterPro" id="IPR044595">
    <property type="entry name" value="KMD1-4"/>
</dbReference>
<evidence type="ECO:0000313" key="4">
    <source>
        <dbReference type="Proteomes" id="UP000685013"/>
    </source>
</evidence>
<dbReference type="PANTHER" id="PTHR46407">
    <property type="entry name" value="OS02G0208700 PROTEIN"/>
    <property type="match status" value="1"/>
</dbReference>
<reference evidence="3 4" key="1">
    <citation type="journal article" date="2021" name="Hortic Res">
        <title>The domestication of Cucurbita argyrosperma as revealed by the genome of its wild relative.</title>
        <authorList>
            <person name="Barrera-Redondo J."/>
            <person name="Sanchez-de la Vega G."/>
            <person name="Aguirre-Liguori J.A."/>
            <person name="Castellanos-Morales G."/>
            <person name="Gutierrez-Guerrero Y.T."/>
            <person name="Aguirre-Dugua X."/>
            <person name="Aguirre-Planter E."/>
            <person name="Tenaillon M.I."/>
            <person name="Lira-Saade R."/>
            <person name="Eguiarte L.E."/>
        </authorList>
    </citation>
    <scope>NUCLEOTIDE SEQUENCE [LARGE SCALE GENOMIC DNA]</scope>
    <source>
        <strain evidence="3">JBR-2021</strain>
    </source>
</reference>
<sequence length="136" mass="15841">METFHLIPGLPDELGLDCITRLPYTTHRLASAVCRRWRQLISSSHFYYHRRKLRRHPSSLLLRSDSSPSLFHHRMEALHLPRLRTHPFRPTHSILGPNPSNSPLPRWPPFVLPHSQHGRQIGAHGRLGPRDLRSHC</sequence>
<dbReference type="PANTHER" id="PTHR46407:SF6">
    <property type="entry name" value="F-BOX DOMAIN-CONTAINING PROTEIN"/>
    <property type="match status" value="1"/>
</dbReference>